<dbReference type="GO" id="GO:0005829">
    <property type="term" value="C:cytosol"/>
    <property type="evidence" value="ECO:0007669"/>
    <property type="project" value="TreeGrafter"/>
</dbReference>
<dbReference type="GO" id="GO:0006979">
    <property type="term" value="P:response to oxidative stress"/>
    <property type="evidence" value="ECO:0007669"/>
    <property type="project" value="TreeGrafter"/>
</dbReference>
<dbReference type="GO" id="GO:0045454">
    <property type="term" value="P:cell redox homeostasis"/>
    <property type="evidence" value="ECO:0007669"/>
    <property type="project" value="TreeGrafter"/>
</dbReference>
<evidence type="ECO:0000256" key="2">
    <source>
        <dbReference type="ARBA" id="ARBA00022559"/>
    </source>
</evidence>
<dbReference type="InterPro" id="IPR019479">
    <property type="entry name" value="Peroxiredoxin_C"/>
</dbReference>
<comment type="similarity">
    <text evidence="6">Belongs to the peroxiredoxin family. Prx6 subfamily.</text>
</comment>
<dbReference type="InterPro" id="IPR013766">
    <property type="entry name" value="Thioredoxin_domain"/>
</dbReference>
<evidence type="ECO:0000259" key="10">
    <source>
        <dbReference type="PROSITE" id="PS51352"/>
    </source>
</evidence>
<dbReference type="PROSITE" id="PS51352">
    <property type="entry name" value="THIOREDOXIN_2"/>
    <property type="match status" value="1"/>
</dbReference>
<evidence type="ECO:0000256" key="6">
    <source>
        <dbReference type="ARBA" id="ARBA00025719"/>
    </source>
</evidence>
<evidence type="ECO:0000256" key="5">
    <source>
        <dbReference type="ARBA" id="ARBA00023284"/>
    </source>
</evidence>
<dbReference type="NCBIfam" id="NF009668">
    <property type="entry name" value="PRK13189.1"/>
    <property type="match status" value="1"/>
</dbReference>
<dbReference type="FunFam" id="3.30.1020.10:FF:000001">
    <property type="entry name" value="1-Cys peroxiredoxin"/>
    <property type="match status" value="1"/>
</dbReference>
<dbReference type="InParanoid" id="A0A0U5ERB3"/>
<evidence type="ECO:0000256" key="7">
    <source>
        <dbReference type="ARBA" id="ARBA00032824"/>
    </source>
</evidence>
<dbReference type="InterPro" id="IPR045020">
    <property type="entry name" value="PRX_1cys"/>
</dbReference>
<dbReference type="FunFam" id="3.40.30.10:FF:000011">
    <property type="entry name" value="Peroxiredoxin PRX1"/>
    <property type="match status" value="1"/>
</dbReference>
<dbReference type="GO" id="GO:0008379">
    <property type="term" value="F:thioredoxin peroxidase activity"/>
    <property type="evidence" value="ECO:0007669"/>
    <property type="project" value="TreeGrafter"/>
</dbReference>
<dbReference type="EMBL" id="LN879502">
    <property type="protein sequence ID" value="CUI16723.1"/>
    <property type="molecule type" value="Genomic_DNA"/>
</dbReference>
<dbReference type="CDD" id="cd03016">
    <property type="entry name" value="PRX_1cys"/>
    <property type="match status" value="1"/>
</dbReference>
<dbReference type="AlphaFoldDB" id="A0A0U5ERB3"/>
<dbReference type="STRING" id="389348.PNK_1106"/>
<dbReference type="Pfam" id="PF10417">
    <property type="entry name" value="1-cysPrx_C"/>
    <property type="match status" value="1"/>
</dbReference>
<keyword evidence="12" id="KW-1185">Reference proteome</keyword>
<dbReference type="GO" id="GO:0033554">
    <property type="term" value="P:cellular response to stress"/>
    <property type="evidence" value="ECO:0007669"/>
    <property type="project" value="TreeGrafter"/>
</dbReference>
<accession>A0A0U5ERB3</accession>
<reference evidence="12" key="1">
    <citation type="submission" date="2015-09" db="EMBL/GenBank/DDBJ databases">
        <authorList>
            <person name="Bertelli C."/>
        </authorList>
    </citation>
    <scope>NUCLEOTIDE SEQUENCE [LARGE SCALE GENOMIC DNA]</scope>
    <source>
        <strain evidence="12">KNic</strain>
    </source>
</reference>
<dbReference type="InterPro" id="IPR036249">
    <property type="entry name" value="Thioredoxin-like_sf"/>
</dbReference>
<evidence type="ECO:0000256" key="9">
    <source>
        <dbReference type="PIRSR" id="PIRSR000239-1"/>
    </source>
</evidence>
<dbReference type="Gene3D" id="3.40.30.10">
    <property type="entry name" value="Glutaredoxin"/>
    <property type="match status" value="1"/>
</dbReference>
<gene>
    <name evidence="11" type="ORF">PNK_1106</name>
</gene>
<keyword evidence="4 11" id="KW-0560">Oxidoreductase</keyword>
<proteinExistence type="inferred from homology"/>
<dbReference type="InterPro" id="IPR050217">
    <property type="entry name" value="Peroxiredoxin"/>
</dbReference>
<keyword evidence="2 11" id="KW-0575">Peroxidase</keyword>
<dbReference type="Gene3D" id="3.30.1020.10">
    <property type="entry name" value="Antioxidant, Horf6, Chain A, domain2"/>
    <property type="match status" value="1"/>
</dbReference>
<dbReference type="SUPFAM" id="SSF52833">
    <property type="entry name" value="Thioredoxin-like"/>
    <property type="match status" value="1"/>
</dbReference>
<comment type="similarity">
    <text evidence="1">Belongs to the peroxiredoxin family. AhpC/Prx1 subfamily.</text>
</comment>
<keyword evidence="3" id="KW-0049">Antioxidant</keyword>
<evidence type="ECO:0000256" key="1">
    <source>
        <dbReference type="ARBA" id="ARBA00009796"/>
    </source>
</evidence>
<comment type="function">
    <text evidence="8">Thiol-specific peroxidase that catalyzes the reduction of hydrogen peroxide and organic hydroperoxides to water and alcohols, respectively. Plays a role in cell protection against oxidative stress by detoxifying peroxides.</text>
</comment>
<evidence type="ECO:0000256" key="8">
    <source>
        <dbReference type="ARBA" id="ARBA00037420"/>
    </source>
</evidence>
<evidence type="ECO:0000256" key="4">
    <source>
        <dbReference type="ARBA" id="ARBA00023002"/>
    </source>
</evidence>
<evidence type="ECO:0000313" key="11">
    <source>
        <dbReference type="EMBL" id="CUI16723.1"/>
    </source>
</evidence>
<feature type="active site" description="Cysteine sulfenic acid (-SOH) intermediate; for peroxidase activity" evidence="9">
    <location>
        <position position="52"/>
    </location>
</feature>
<sequence length="223" mass="25193">MTNQTQQLSLQIGDVAPDFVAQTTDGLLYFHQWLGNSWCVFFSHPKDFTPVCTTELGLASRLKSQFEKRKVKLIALSVGSVVDHSEWTKDINETQHTSVNFPLIGDENGQIANLYGMIHPKANDTFTVRTVFIIDPSKKIRLMMTYPASTGRNFTEILRVIDSMQLTDNHSVATPADWKWGDECVILPSVTDQNTLKKLFPNGYRQIKPYLRMTPQPGVGQES</sequence>
<dbReference type="PANTHER" id="PTHR10681">
    <property type="entry name" value="THIOREDOXIN PEROXIDASE"/>
    <property type="match status" value="1"/>
</dbReference>
<dbReference type="KEGG" id="pnl:PNK_1106"/>
<protein>
    <recommendedName>
        <fullName evidence="7">Thioredoxin peroxidase</fullName>
    </recommendedName>
</protein>
<dbReference type="RefSeq" id="WP_032125538.1">
    <property type="nucleotide sequence ID" value="NZ_LN879502.1"/>
</dbReference>
<evidence type="ECO:0000313" key="12">
    <source>
        <dbReference type="Proteomes" id="UP000069902"/>
    </source>
</evidence>
<evidence type="ECO:0000256" key="3">
    <source>
        <dbReference type="ARBA" id="ARBA00022862"/>
    </source>
</evidence>
<dbReference type="PANTHER" id="PTHR10681:SF128">
    <property type="entry name" value="THIOREDOXIN-DEPENDENT PEROXIDE REDUCTASE, MITOCHONDRIAL"/>
    <property type="match status" value="1"/>
</dbReference>
<dbReference type="GO" id="GO:0042744">
    <property type="term" value="P:hydrogen peroxide catabolic process"/>
    <property type="evidence" value="ECO:0007669"/>
    <property type="project" value="TreeGrafter"/>
</dbReference>
<dbReference type="PATRIC" id="fig|389348.3.peg.1219"/>
<dbReference type="Pfam" id="PF00578">
    <property type="entry name" value="AhpC-TSA"/>
    <property type="match status" value="1"/>
</dbReference>
<dbReference type="InterPro" id="IPR024706">
    <property type="entry name" value="Peroxiredoxin_AhpC-typ"/>
</dbReference>
<keyword evidence="5" id="KW-0676">Redox-active center</keyword>
<dbReference type="Proteomes" id="UP000069902">
    <property type="component" value="Chromosome cPNK"/>
</dbReference>
<name>A0A0U5ERB3_9BACT</name>
<feature type="domain" description="Thioredoxin" evidence="10">
    <location>
        <begin position="10"/>
        <end position="166"/>
    </location>
</feature>
<dbReference type="PIRSF" id="PIRSF000239">
    <property type="entry name" value="AHPC"/>
    <property type="match status" value="1"/>
</dbReference>
<organism evidence="11 12">
    <name type="scientific">Candidatus Protochlamydia naegleriophila</name>
    <dbReference type="NCBI Taxonomy" id="389348"/>
    <lineage>
        <taxon>Bacteria</taxon>
        <taxon>Pseudomonadati</taxon>
        <taxon>Chlamydiota</taxon>
        <taxon>Chlamydiia</taxon>
        <taxon>Parachlamydiales</taxon>
        <taxon>Parachlamydiaceae</taxon>
        <taxon>Candidatus Protochlamydia</taxon>
    </lineage>
</organism>
<dbReference type="InterPro" id="IPR000866">
    <property type="entry name" value="AhpC/TSA"/>
</dbReference>